<reference evidence="1" key="1">
    <citation type="submission" date="2022-06" db="EMBL/GenBank/DDBJ databases">
        <title>Phylogenomic reconstructions and comparative analyses of Kickxellomycotina fungi.</title>
        <authorList>
            <person name="Reynolds N.K."/>
            <person name="Stajich J.E."/>
            <person name="Barry K."/>
            <person name="Grigoriev I.V."/>
            <person name="Crous P."/>
            <person name="Smith M.E."/>
        </authorList>
    </citation>
    <scope>NUCLEOTIDE SEQUENCE</scope>
    <source>
        <strain evidence="1">RSA 2271</strain>
    </source>
</reference>
<evidence type="ECO:0000313" key="1">
    <source>
        <dbReference type="EMBL" id="KAJ1676835.1"/>
    </source>
</evidence>
<evidence type="ECO:0000313" key="2">
    <source>
        <dbReference type="Proteomes" id="UP001145114"/>
    </source>
</evidence>
<dbReference type="Proteomes" id="UP001145114">
    <property type="component" value="Unassembled WGS sequence"/>
</dbReference>
<proteinExistence type="predicted"/>
<keyword evidence="2" id="KW-1185">Reference proteome</keyword>
<name>A0ACC1HJT4_9FUNG</name>
<gene>
    <name evidence="1" type="primary">syj1_2</name>
    <name evidence="1" type="ORF">EV182_007410</name>
</gene>
<sequence length="300" mass="34442">RRTVPIFATTYNLHGRPYCGENLEEWLRLPRDSIPDIVAIAFQEIVDLNVGQVLAASNANRLVWERTVMELLNIQLRQRGHGSEYVLIRSDQLVGVSLMIVTHNTVLPRMRNISSIKHKTGLWGMAGNKGAVAVSFDLDDSSFCIINSHLASGTTNVAERNDDFYNIYTNTRFMRNKGIDDHNYVLWLGDLNYRVDLPNPIVRDLVWKGDLDGLLRYDQLKAQAKQGRIFRDYQEGDIMFPPTYKYDTGTNNYDTSDKQRVPSWTDRILFRGQGLKLCAYYRDELTFSDHKPVSAVFEAQ</sequence>
<feature type="non-terminal residue" evidence="1">
    <location>
        <position position="300"/>
    </location>
</feature>
<keyword evidence="1" id="KW-0378">Hydrolase</keyword>
<feature type="non-terminal residue" evidence="1">
    <location>
        <position position="1"/>
    </location>
</feature>
<accession>A0ACC1HJT4</accession>
<dbReference type="EMBL" id="JAMZIH010003415">
    <property type="protein sequence ID" value="KAJ1676835.1"/>
    <property type="molecule type" value="Genomic_DNA"/>
</dbReference>
<dbReference type="EC" id="3.1.3.36" evidence="1"/>
<organism evidence="1 2">
    <name type="scientific">Spiromyces aspiralis</name>
    <dbReference type="NCBI Taxonomy" id="68401"/>
    <lineage>
        <taxon>Eukaryota</taxon>
        <taxon>Fungi</taxon>
        <taxon>Fungi incertae sedis</taxon>
        <taxon>Zoopagomycota</taxon>
        <taxon>Kickxellomycotina</taxon>
        <taxon>Kickxellomycetes</taxon>
        <taxon>Kickxellales</taxon>
        <taxon>Kickxellaceae</taxon>
        <taxon>Spiromyces</taxon>
    </lineage>
</organism>
<comment type="caution">
    <text evidence="1">The sequence shown here is derived from an EMBL/GenBank/DDBJ whole genome shotgun (WGS) entry which is preliminary data.</text>
</comment>
<protein>
    <submittedName>
        <fullName evidence="1">Inositol-1,4,5-trisphosphate 5-phosphatase 1</fullName>
        <ecNumber evidence="1">3.1.3.36</ecNumber>
    </submittedName>
</protein>